<evidence type="ECO:0000313" key="2">
    <source>
        <dbReference type="Proteomes" id="UP000199239"/>
    </source>
</evidence>
<keyword evidence="2" id="KW-1185">Reference proteome</keyword>
<sequence length="124" mass="13680">MAALSPRPQPPLPAIRYKDTQAKAEALVSEALGEYAPKAGLTMRANAVRLLVSMWYCHGSTKFPRGWVTPAMQAFLDLGLDCPNARVWRSYRSDIQDNPGQFLTTNSAPVDLIRQMELDLMGSG</sequence>
<name>A0A1I6RTF0_9RHOB</name>
<organism evidence="1 2">
    <name type="scientific">Sulfitobacter marinus</name>
    <dbReference type="NCBI Taxonomy" id="394264"/>
    <lineage>
        <taxon>Bacteria</taxon>
        <taxon>Pseudomonadati</taxon>
        <taxon>Pseudomonadota</taxon>
        <taxon>Alphaproteobacteria</taxon>
        <taxon>Rhodobacterales</taxon>
        <taxon>Roseobacteraceae</taxon>
        <taxon>Sulfitobacter</taxon>
    </lineage>
</organism>
<dbReference type="AlphaFoldDB" id="A0A1I6RTF0"/>
<dbReference type="Proteomes" id="UP000199239">
    <property type="component" value="Unassembled WGS sequence"/>
</dbReference>
<dbReference type="OrthoDB" id="7855286at2"/>
<reference evidence="2" key="1">
    <citation type="submission" date="2016-10" db="EMBL/GenBank/DDBJ databases">
        <authorList>
            <person name="Varghese N."/>
            <person name="Submissions S."/>
        </authorList>
    </citation>
    <scope>NUCLEOTIDE SEQUENCE [LARGE SCALE GENOMIC DNA]</scope>
    <source>
        <strain evidence="2">DSM 23422</strain>
    </source>
</reference>
<evidence type="ECO:0000313" key="1">
    <source>
        <dbReference type="EMBL" id="SFS68003.1"/>
    </source>
</evidence>
<accession>A0A1I6RTF0</accession>
<dbReference type="EMBL" id="FPAJ01000002">
    <property type="protein sequence ID" value="SFS68003.1"/>
    <property type="molecule type" value="Genomic_DNA"/>
</dbReference>
<proteinExistence type="predicted"/>
<gene>
    <name evidence="1" type="ORF">SAMN04488040_1484</name>
</gene>
<dbReference type="STRING" id="394264.SAMN04488040_1484"/>
<dbReference type="RefSeq" id="WP_139226457.1">
    <property type="nucleotide sequence ID" value="NZ_FPAJ01000002.1"/>
</dbReference>
<protein>
    <submittedName>
        <fullName evidence="1">Uncharacterized protein</fullName>
    </submittedName>
</protein>